<evidence type="ECO:0000256" key="7">
    <source>
        <dbReference type="ARBA" id="ARBA00023180"/>
    </source>
</evidence>
<keyword evidence="5 10" id="KW-0472">Membrane</keyword>
<dbReference type="GO" id="GO:0005794">
    <property type="term" value="C:Golgi apparatus"/>
    <property type="evidence" value="ECO:0007669"/>
    <property type="project" value="TreeGrafter"/>
</dbReference>
<dbReference type="FunFam" id="2.10.25.10:FF:000079">
    <property type="entry name" value="Attractin like 1"/>
    <property type="match status" value="1"/>
</dbReference>
<evidence type="ECO:0000313" key="12">
    <source>
        <dbReference type="EMBL" id="KAJ7392446.1"/>
    </source>
</evidence>
<keyword evidence="6 9" id="KW-1015">Disulfide bond</keyword>
<keyword evidence="2" id="KW-0880">Kelch repeat</keyword>
<dbReference type="GO" id="GO:0016020">
    <property type="term" value="C:membrane"/>
    <property type="evidence" value="ECO:0007669"/>
    <property type="project" value="UniProtKB-SubCell"/>
</dbReference>
<protein>
    <submittedName>
        <fullName evidence="12">Attractin-like protein 1</fullName>
    </submittedName>
</protein>
<dbReference type="Gene3D" id="2.10.25.10">
    <property type="entry name" value="Laminin"/>
    <property type="match status" value="1"/>
</dbReference>
<feature type="domain" description="Laminin EGF-like" evidence="11">
    <location>
        <begin position="152"/>
        <end position="197"/>
    </location>
</feature>
<dbReference type="InterPro" id="IPR056863">
    <property type="entry name" value="LMN_ATRN_NET-like_EGF"/>
</dbReference>
<name>A0A9X0A2X1_9CNID</name>
<dbReference type="SMART" id="SM00180">
    <property type="entry name" value="EGF_Lam"/>
    <property type="match status" value="2"/>
</dbReference>
<dbReference type="OrthoDB" id="9998912at2759"/>
<dbReference type="InterPro" id="IPR002165">
    <property type="entry name" value="Plexin_repeat"/>
</dbReference>
<dbReference type="InterPro" id="IPR051568">
    <property type="entry name" value="LZTR1/Attractin"/>
</dbReference>
<dbReference type="Proteomes" id="UP001163046">
    <property type="component" value="Unassembled WGS sequence"/>
</dbReference>
<dbReference type="AlphaFoldDB" id="A0A9X0A2X1"/>
<evidence type="ECO:0000256" key="1">
    <source>
        <dbReference type="ARBA" id="ARBA00004370"/>
    </source>
</evidence>
<keyword evidence="10" id="KW-1133">Transmembrane helix</keyword>
<comment type="subcellular location">
    <subcellularLocation>
        <location evidence="1">Membrane</location>
    </subcellularLocation>
</comment>
<dbReference type="PROSITE" id="PS01248">
    <property type="entry name" value="EGF_LAM_1"/>
    <property type="match status" value="1"/>
</dbReference>
<keyword evidence="13" id="KW-1185">Reference proteome</keyword>
<dbReference type="EMBL" id="MU825401">
    <property type="protein sequence ID" value="KAJ7392446.1"/>
    <property type="molecule type" value="Genomic_DNA"/>
</dbReference>
<dbReference type="InterPro" id="IPR002049">
    <property type="entry name" value="LE_dom"/>
</dbReference>
<evidence type="ECO:0000256" key="3">
    <source>
        <dbReference type="ARBA" id="ARBA00022729"/>
    </source>
</evidence>
<organism evidence="12 13">
    <name type="scientific">Desmophyllum pertusum</name>
    <dbReference type="NCBI Taxonomy" id="174260"/>
    <lineage>
        <taxon>Eukaryota</taxon>
        <taxon>Metazoa</taxon>
        <taxon>Cnidaria</taxon>
        <taxon>Anthozoa</taxon>
        <taxon>Hexacorallia</taxon>
        <taxon>Scleractinia</taxon>
        <taxon>Caryophylliina</taxon>
        <taxon>Caryophylliidae</taxon>
        <taxon>Desmophyllum</taxon>
    </lineage>
</organism>
<evidence type="ECO:0000256" key="2">
    <source>
        <dbReference type="ARBA" id="ARBA00022441"/>
    </source>
</evidence>
<evidence type="ECO:0000256" key="6">
    <source>
        <dbReference type="ARBA" id="ARBA00023157"/>
    </source>
</evidence>
<evidence type="ECO:0000259" key="11">
    <source>
        <dbReference type="PROSITE" id="PS50027"/>
    </source>
</evidence>
<comment type="caution">
    <text evidence="9">Lacks conserved residue(s) required for the propagation of feature annotation.</text>
</comment>
<dbReference type="InterPro" id="IPR016201">
    <property type="entry name" value="PSI"/>
</dbReference>
<dbReference type="SUPFAM" id="SSF57196">
    <property type="entry name" value="EGF/Laminin"/>
    <property type="match status" value="1"/>
</dbReference>
<evidence type="ECO:0000256" key="8">
    <source>
        <dbReference type="ARBA" id="ARBA00023292"/>
    </source>
</evidence>
<dbReference type="Pfam" id="PF24973">
    <property type="entry name" value="EGF_LMN_ATRN"/>
    <property type="match status" value="1"/>
</dbReference>
<feature type="disulfide bond" evidence="9">
    <location>
        <begin position="169"/>
        <end position="178"/>
    </location>
</feature>
<gene>
    <name evidence="12" type="primary">ATRNL1</name>
    <name evidence="12" type="ORF">OS493_012110</name>
</gene>
<evidence type="ECO:0000313" key="13">
    <source>
        <dbReference type="Proteomes" id="UP001163046"/>
    </source>
</evidence>
<evidence type="ECO:0000256" key="10">
    <source>
        <dbReference type="SAM" id="Phobius"/>
    </source>
</evidence>
<dbReference type="SMART" id="SM00423">
    <property type="entry name" value="PSI"/>
    <property type="match status" value="2"/>
</dbReference>
<dbReference type="Pfam" id="PF00053">
    <property type="entry name" value="EGF_laminin"/>
    <property type="match status" value="1"/>
</dbReference>
<proteinExistence type="predicted"/>
<keyword evidence="10" id="KW-0812">Transmembrane</keyword>
<sequence>MSPSSSLNCFKPANPVPAVLTTLLSPADMCTSHNPLVDQCHLRQTCKDCLLADSDDSCLWCESQSQCVSKVAFDVTFPYLQCMQLLERGTGTCSGLQCSEMKSCRDCHMLPGCGWCDDGSGTGLGRCMQGGKDGPFPGSGNSTANCSKPHTCQCNGHSKCLKENSCGDCKDYTSGAHCEQCAKGYFGDPRNGGKCTACRCTAHAKVCAADTGNCRCLTLGVDGRNCDKCSLGYRDPGNAMKGGMYFCLRLSPSYFNLTGLKSFSFEYYPEMEKRSVQLRIQWKKESLGSKAWLNLTTFYESNPDEGEKVMYSRELIPFQAEFPYHEYDFGLENKFGFRGYIYDVDSNGKSAMLRVTISQQPETIDLLEFFLTFFGCFLSLLVIAGVVWKVRNRYITFILNRQRREERQKMASRPFAKVSILLHTHDKSIPGPVAVETCENGKASVLTVLMRLHGTEDGLAPIGQSGVCFASVLGTNGEHAGEHPCWKSYAY</sequence>
<dbReference type="PANTHER" id="PTHR46376">
    <property type="entry name" value="LEUCINE-ZIPPER-LIKE TRANSCRIPTIONAL REGULATOR 1"/>
    <property type="match status" value="1"/>
</dbReference>
<dbReference type="Pfam" id="PF01437">
    <property type="entry name" value="PSI"/>
    <property type="match status" value="1"/>
</dbReference>
<dbReference type="CDD" id="cd00055">
    <property type="entry name" value="EGF_Lam"/>
    <property type="match status" value="1"/>
</dbReference>
<comment type="caution">
    <text evidence="12">The sequence shown here is derived from an EMBL/GenBank/DDBJ whole genome shotgun (WGS) entry which is preliminary data.</text>
</comment>
<keyword evidence="7" id="KW-0325">Glycoprotein</keyword>
<dbReference type="PANTHER" id="PTHR46376:SF2">
    <property type="entry name" value="DISTRACTED, ISOFORM B"/>
    <property type="match status" value="1"/>
</dbReference>
<evidence type="ECO:0000256" key="5">
    <source>
        <dbReference type="ARBA" id="ARBA00023136"/>
    </source>
</evidence>
<reference evidence="12" key="1">
    <citation type="submission" date="2023-01" db="EMBL/GenBank/DDBJ databases">
        <title>Genome assembly of the deep-sea coral Lophelia pertusa.</title>
        <authorList>
            <person name="Herrera S."/>
            <person name="Cordes E."/>
        </authorList>
    </citation>
    <scope>NUCLEOTIDE SEQUENCE</scope>
    <source>
        <strain evidence="12">USNM1676648</strain>
        <tissue evidence="12">Polyp</tissue>
    </source>
</reference>
<feature type="transmembrane region" description="Helical" evidence="10">
    <location>
        <begin position="369"/>
        <end position="388"/>
    </location>
</feature>
<keyword evidence="8 9" id="KW-0424">Laminin EGF-like domain</keyword>
<keyword evidence="3" id="KW-0732">Signal</keyword>
<accession>A0A9X0A2X1</accession>
<feature type="disulfide bond" evidence="9">
    <location>
        <begin position="181"/>
        <end position="195"/>
    </location>
</feature>
<keyword evidence="4" id="KW-0677">Repeat</keyword>
<dbReference type="PROSITE" id="PS50027">
    <property type="entry name" value="EGF_LAM_2"/>
    <property type="match status" value="1"/>
</dbReference>
<evidence type="ECO:0000256" key="9">
    <source>
        <dbReference type="PROSITE-ProRule" id="PRU00460"/>
    </source>
</evidence>
<evidence type="ECO:0000256" key="4">
    <source>
        <dbReference type="ARBA" id="ARBA00022737"/>
    </source>
</evidence>